<feature type="transmembrane region" description="Helical" evidence="6">
    <location>
        <begin position="172"/>
        <end position="194"/>
    </location>
</feature>
<dbReference type="PANTHER" id="PTHR30250">
    <property type="entry name" value="PST FAMILY PREDICTED COLANIC ACID TRANSPORTER"/>
    <property type="match status" value="1"/>
</dbReference>
<evidence type="ECO:0000256" key="2">
    <source>
        <dbReference type="ARBA" id="ARBA00022475"/>
    </source>
</evidence>
<feature type="transmembrane region" description="Helical" evidence="6">
    <location>
        <begin position="12"/>
        <end position="31"/>
    </location>
</feature>
<evidence type="ECO:0000256" key="6">
    <source>
        <dbReference type="SAM" id="Phobius"/>
    </source>
</evidence>
<protein>
    <submittedName>
        <fullName evidence="7">O-antigen/teichoic acid export membrane protein</fullName>
    </submittedName>
</protein>
<gene>
    <name evidence="7" type="ORF">FHR86_002951</name>
</gene>
<feature type="transmembrane region" description="Helical" evidence="6">
    <location>
        <begin position="215"/>
        <end position="238"/>
    </location>
</feature>
<evidence type="ECO:0000256" key="5">
    <source>
        <dbReference type="ARBA" id="ARBA00023136"/>
    </source>
</evidence>
<evidence type="ECO:0000256" key="1">
    <source>
        <dbReference type="ARBA" id="ARBA00004651"/>
    </source>
</evidence>
<keyword evidence="4 6" id="KW-1133">Transmembrane helix</keyword>
<dbReference type="EMBL" id="JAAOZD010000006">
    <property type="protein sequence ID" value="NIJ02607.1"/>
    <property type="molecule type" value="Genomic_DNA"/>
</dbReference>
<sequence>MSTGTHGSRIFYAVAGSAVTPLMSLATAPILAQALGVEGRGDLAAGMAPMLFAVAVGGLGIPEALTFHVARQARGARRSVRRAFALLTVLGILSAGAVAWSAPLLAGDNPDIRQLMYVTAVLCVPTYWASIPASVLAGTHAWKLSAVVDFAVAVVRLLLLAALAWTDALTPLSATVVMLGVPLIKGVATFPYLLKYRRGHGSATAKRVRLLSYGSRLWIGSLAGVMLLRLDQLLMVPLAGAVQLGLYAVAVSVGEIPAVLAGAVRNVVFSADAAEADDGGATDRLQQTARLTSAAAVGAGLAIGSVLPWAVPLFFGPQFEQAVAVAWVVLAGVVLGTPGSVAGAGLSARGRPGLRSWGMVIGALFNTAVLLAAVPALGALGAALATVAGSVIAGTMNIVWLRLKFGIRVAGFYGLRRSDLQLVLKKLVRTTRKKNVHAVSI</sequence>
<feature type="transmembrane region" description="Helical" evidence="6">
    <location>
        <begin position="144"/>
        <end position="166"/>
    </location>
</feature>
<dbReference type="RefSeq" id="WP_167268000.1">
    <property type="nucleotide sequence ID" value="NZ_BAAAVO010000009.1"/>
</dbReference>
<reference evidence="7 8" key="1">
    <citation type="submission" date="2020-03" db="EMBL/GenBank/DDBJ databases">
        <title>Genomic Encyclopedia of Type Strains, Phase III (KMG-III): the genomes of soil and plant-associated and newly described type strains.</title>
        <authorList>
            <person name="Whitman W."/>
        </authorList>
    </citation>
    <scope>NUCLEOTIDE SEQUENCE [LARGE SCALE GENOMIC DNA]</scope>
    <source>
        <strain evidence="7 8">CECT 4207</strain>
    </source>
</reference>
<organism evidence="7 8">
    <name type="scientific">Paenarthrobacter ilicis</name>
    <dbReference type="NCBI Taxonomy" id="43665"/>
    <lineage>
        <taxon>Bacteria</taxon>
        <taxon>Bacillati</taxon>
        <taxon>Actinomycetota</taxon>
        <taxon>Actinomycetes</taxon>
        <taxon>Micrococcales</taxon>
        <taxon>Micrococcaceae</taxon>
        <taxon>Paenarthrobacter</taxon>
    </lineage>
</organism>
<comment type="caution">
    <text evidence="7">The sequence shown here is derived from an EMBL/GenBank/DDBJ whole genome shotgun (WGS) entry which is preliminary data.</text>
</comment>
<dbReference type="InterPro" id="IPR050833">
    <property type="entry name" value="Poly_Biosynth_Transport"/>
</dbReference>
<feature type="transmembrane region" description="Helical" evidence="6">
    <location>
        <begin position="43"/>
        <end position="62"/>
    </location>
</feature>
<name>A0ABX0TJF6_9MICC</name>
<dbReference type="InterPro" id="IPR002797">
    <property type="entry name" value="Polysacc_synth"/>
</dbReference>
<dbReference type="Pfam" id="PF01943">
    <property type="entry name" value="Polysacc_synt"/>
    <property type="match status" value="1"/>
</dbReference>
<accession>A0ABX0TJF6</accession>
<proteinExistence type="predicted"/>
<keyword evidence="2" id="KW-1003">Cell membrane</keyword>
<dbReference type="Proteomes" id="UP000802392">
    <property type="component" value="Unassembled WGS sequence"/>
</dbReference>
<feature type="transmembrane region" description="Helical" evidence="6">
    <location>
        <begin position="83"/>
        <end position="103"/>
    </location>
</feature>
<evidence type="ECO:0000313" key="7">
    <source>
        <dbReference type="EMBL" id="NIJ02607.1"/>
    </source>
</evidence>
<evidence type="ECO:0000256" key="4">
    <source>
        <dbReference type="ARBA" id="ARBA00022989"/>
    </source>
</evidence>
<keyword evidence="5 6" id="KW-0472">Membrane</keyword>
<feature type="transmembrane region" description="Helical" evidence="6">
    <location>
        <begin position="244"/>
        <end position="264"/>
    </location>
</feature>
<feature type="transmembrane region" description="Helical" evidence="6">
    <location>
        <begin position="380"/>
        <end position="401"/>
    </location>
</feature>
<evidence type="ECO:0000313" key="8">
    <source>
        <dbReference type="Proteomes" id="UP000802392"/>
    </source>
</evidence>
<dbReference type="PANTHER" id="PTHR30250:SF11">
    <property type="entry name" value="O-ANTIGEN TRANSPORTER-RELATED"/>
    <property type="match status" value="1"/>
</dbReference>
<keyword evidence="3 6" id="KW-0812">Transmembrane</keyword>
<comment type="subcellular location">
    <subcellularLocation>
        <location evidence="1">Cell membrane</location>
        <topology evidence="1">Multi-pass membrane protein</topology>
    </subcellularLocation>
</comment>
<feature type="transmembrane region" description="Helical" evidence="6">
    <location>
        <begin position="321"/>
        <end position="344"/>
    </location>
</feature>
<feature type="transmembrane region" description="Helical" evidence="6">
    <location>
        <begin position="356"/>
        <end position="374"/>
    </location>
</feature>
<feature type="transmembrane region" description="Helical" evidence="6">
    <location>
        <begin position="294"/>
        <end position="315"/>
    </location>
</feature>
<feature type="transmembrane region" description="Helical" evidence="6">
    <location>
        <begin position="115"/>
        <end position="137"/>
    </location>
</feature>
<evidence type="ECO:0000256" key="3">
    <source>
        <dbReference type="ARBA" id="ARBA00022692"/>
    </source>
</evidence>
<keyword evidence="8" id="KW-1185">Reference proteome</keyword>